<protein>
    <submittedName>
        <fullName evidence="1">Uncharacterized protein</fullName>
    </submittedName>
</protein>
<accession>A0A8H7XV51</accession>
<proteinExistence type="predicted"/>
<reference evidence="1" key="1">
    <citation type="submission" date="2021-02" db="EMBL/GenBank/DDBJ databases">
        <title>Psilocybe cubensis genome.</title>
        <authorList>
            <person name="Mckernan K.J."/>
            <person name="Crawford S."/>
            <person name="Trippe A."/>
            <person name="Kane L.T."/>
            <person name="Mclaughlin S."/>
        </authorList>
    </citation>
    <scope>NUCLEOTIDE SEQUENCE [LARGE SCALE GENOMIC DNA]</scope>
    <source>
        <strain evidence="1">MGC-MH-2018</strain>
    </source>
</reference>
<organism evidence="1">
    <name type="scientific">Psilocybe cubensis</name>
    <name type="common">Psychedelic mushroom</name>
    <name type="synonym">Stropharia cubensis</name>
    <dbReference type="NCBI Taxonomy" id="181762"/>
    <lineage>
        <taxon>Eukaryota</taxon>
        <taxon>Fungi</taxon>
        <taxon>Dikarya</taxon>
        <taxon>Basidiomycota</taxon>
        <taxon>Agaricomycotina</taxon>
        <taxon>Agaricomycetes</taxon>
        <taxon>Agaricomycetidae</taxon>
        <taxon>Agaricales</taxon>
        <taxon>Agaricineae</taxon>
        <taxon>Strophariaceae</taxon>
        <taxon>Psilocybe</taxon>
    </lineage>
</organism>
<evidence type="ECO:0000313" key="1">
    <source>
        <dbReference type="EMBL" id="KAG5168251.1"/>
    </source>
</evidence>
<dbReference type="EMBL" id="JAFIQS010000006">
    <property type="protein sequence ID" value="KAG5168251.1"/>
    <property type="molecule type" value="Genomic_DNA"/>
</dbReference>
<dbReference type="AlphaFoldDB" id="A0A8H7XV51"/>
<dbReference type="OrthoDB" id="2364174at2759"/>
<name>A0A8H7XV51_PSICU</name>
<sequence>MPRKPAFTPKPPVEKLPLAVRKDLRDNYESKKGDYETEIADVLGFPIAINIDVNAVWAYAETLSLSSEQAGRTFTGYIEGFINGIKTFVEKYGDLGKEYFQNAVTEGQLTVTVNELGDAAPTIDADVKDGVFRILFKDSRLGYNQSWLNDSIGPAIDKAPHEGFGLFAQYSIKTSYEEEVEEVQEDIGKILNMSDVVLDPNFEDNYAILLAKKEDTEWQKNFGEVTLLYFKNLKDQLTSQGFDQDDMLQEGLAETLTSKTFKIRVVEKTKSGNTIETVLEDGTCFIQTFPARWYYNLSNSGAGLVDML</sequence>
<comment type="caution">
    <text evidence="1">The sequence shown here is derived from an EMBL/GenBank/DDBJ whole genome shotgun (WGS) entry which is preliminary data.</text>
</comment>
<gene>
    <name evidence="1" type="ORF">JR316_006846</name>
</gene>